<gene>
    <name evidence="1" type="ORF">US67_C0002G0018</name>
</gene>
<organism evidence="1 2">
    <name type="scientific">Candidatus Woesebacteria bacterium GW2011_GWD1_38_10</name>
    <dbReference type="NCBI Taxonomy" id="1618592"/>
    <lineage>
        <taxon>Bacteria</taxon>
        <taxon>Candidatus Woeseibacteriota</taxon>
    </lineage>
</organism>
<dbReference type="EMBL" id="LBTW01000002">
    <property type="protein sequence ID" value="KKQ50715.1"/>
    <property type="molecule type" value="Genomic_DNA"/>
</dbReference>
<name>A0A0G0II94_9BACT</name>
<proteinExistence type="predicted"/>
<dbReference type="Proteomes" id="UP000034366">
    <property type="component" value="Unassembled WGS sequence"/>
</dbReference>
<accession>A0A0G0II94</accession>
<evidence type="ECO:0000313" key="1">
    <source>
        <dbReference type="EMBL" id="KKQ50715.1"/>
    </source>
</evidence>
<sequence length="179" mass="20834">MDVTKFSQKTKLEAEDLLKYGDVIKVLSKYGNLLITGSYKYDLMYGPDIDLVVLTDNPEKSSFGAFFDFIKQRKFQKYQLGDFAKFPRKDRPKNIIVVLIHEYKGRRWEIEIWFKESLSNNDICFEGLISKATEKQKRVVLELKHQRDVSGISKHKLDSAAIYKGVLVEGKTKLKDFKL</sequence>
<evidence type="ECO:0000313" key="2">
    <source>
        <dbReference type="Proteomes" id="UP000034366"/>
    </source>
</evidence>
<protein>
    <recommendedName>
        <fullName evidence="3">Polymerase nucleotidyl transferase domain-containing protein</fullName>
    </recommendedName>
</protein>
<reference evidence="1 2" key="1">
    <citation type="journal article" date="2015" name="Nature">
        <title>rRNA introns, odd ribosomes, and small enigmatic genomes across a large radiation of phyla.</title>
        <authorList>
            <person name="Brown C.T."/>
            <person name="Hug L.A."/>
            <person name="Thomas B.C."/>
            <person name="Sharon I."/>
            <person name="Castelle C.J."/>
            <person name="Singh A."/>
            <person name="Wilkins M.J."/>
            <person name="Williams K.H."/>
            <person name="Banfield J.F."/>
        </authorList>
    </citation>
    <scope>NUCLEOTIDE SEQUENCE [LARGE SCALE GENOMIC DNA]</scope>
</reference>
<evidence type="ECO:0008006" key="3">
    <source>
        <dbReference type="Google" id="ProtNLM"/>
    </source>
</evidence>
<comment type="caution">
    <text evidence="1">The sequence shown here is derived from an EMBL/GenBank/DDBJ whole genome shotgun (WGS) entry which is preliminary data.</text>
</comment>
<dbReference type="AlphaFoldDB" id="A0A0G0II94"/>